<protein>
    <recommendedName>
        <fullName evidence="3">DUF3504 domain-containing protein</fullName>
    </recommendedName>
</protein>
<evidence type="ECO:0008006" key="3">
    <source>
        <dbReference type="Google" id="ProtNLM"/>
    </source>
</evidence>
<reference evidence="2" key="1">
    <citation type="submission" date="2011-05" db="EMBL/GenBank/DDBJ databases">
        <authorList>
            <person name="Richards S.R."/>
            <person name="Qu J."/>
            <person name="Jiang H."/>
            <person name="Jhangiani S.N."/>
            <person name="Agravi P."/>
            <person name="Goodspeed R."/>
            <person name="Gross S."/>
            <person name="Mandapat C."/>
            <person name="Jackson L."/>
            <person name="Mathew T."/>
            <person name="Pu L."/>
            <person name="Thornton R."/>
            <person name="Saada N."/>
            <person name="Wilczek-Boney K.B."/>
            <person name="Lee S."/>
            <person name="Kovar C."/>
            <person name="Wu Y."/>
            <person name="Scherer S.E."/>
            <person name="Worley K.C."/>
            <person name="Muzny D.M."/>
            <person name="Gibbs R."/>
        </authorList>
    </citation>
    <scope>NUCLEOTIDE SEQUENCE</scope>
    <source>
        <strain evidence="2">Brora</strain>
    </source>
</reference>
<dbReference type="AlphaFoldDB" id="T1IRV3"/>
<evidence type="ECO:0000313" key="2">
    <source>
        <dbReference type="Proteomes" id="UP000014500"/>
    </source>
</evidence>
<proteinExistence type="predicted"/>
<organism evidence="1 2">
    <name type="scientific">Strigamia maritima</name>
    <name type="common">European centipede</name>
    <name type="synonym">Geophilus maritimus</name>
    <dbReference type="NCBI Taxonomy" id="126957"/>
    <lineage>
        <taxon>Eukaryota</taxon>
        <taxon>Metazoa</taxon>
        <taxon>Ecdysozoa</taxon>
        <taxon>Arthropoda</taxon>
        <taxon>Myriapoda</taxon>
        <taxon>Chilopoda</taxon>
        <taxon>Pleurostigmophora</taxon>
        <taxon>Geophilomorpha</taxon>
        <taxon>Linotaeniidae</taxon>
        <taxon>Strigamia</taxon>
    </lineage>
</organism>
<dbReference type="Proteomes" id="UP000014500">
    <property type="component" value="Unassembled WGS sequence"/>
</dbReference>
<dbReference type="EMBL" id="JH431388">
    <property type="status" value="NOT_ANNOTATED_CDS"/>
    <property type="molecule type" value="Genomic_DNA"/>
</dbReference>
<dbReference type="HOGENOM" id="CLU_878039_0_0_1"/>
<keyword evidence="2" id="KW-1185">Reference proteome</keyword>
<reference evidence="1" key="2">
    <citation type="submission" date="2015-02" db="UniProtKB">
        <authorList>
            <consortium name="EnsemblMetazoa"/>
        </authorList>
    </citation>
    <scope>IDENTIFICATION</scope>
</reference>
<accession>T1IRV3</accession>
<name>T1IRV3_STRMM</name>
<sequence>MAASRWGDVDVQTIDISIDQPIPTNTRKNHTSIWHQFTEFCSSKNYSLTPVTTTITLNQILKDFAWNMRKTDGTEYKETVIKVLWNTTAKLLQQYYFDNFNIIFNPFNDVEFKTARAARDAKRKKLLSDGTKRKLSLFTSSLSDRQEKAKLHKVYDENTPEGLLEKFYKVVAPELGWKNVEGSAAEITHFSREIDYKGNETGRIEYNPATVWRPDCKRLIPNRDDPEVCPVRLFNLVLERRPSHITINRLLLFPNNFWREKNSKGWYKNMPVGKKLINKWLSNTPSEDVVELDEPPCTDKVYPKSEPLVLKILMPIQ</sequence>
<evidence type="ECO:0000313" key="1">
    <source>
        <dbReference type="EnsemblMetazoa" id="SMAR003803-PA"/>
    </source>
</evidence>
<dbReference type="EnsemblMetazoa" id="SMAR003803-RA">
    <property type="protein sequence ID" value="SMAR003803-PA"/>
    <property type="gene ID" value="SMAR003803"/>
</dbReference>